<dbReference type="AlphaFoldDB" id="A0A2T2NTS4"/>
<keyword evidence="4" id="KW-1185">Reference proteome</keyword>
<feature type="signal peptide" evidence="1">
    <location>
        <begin position="1"/>
        <end position="18"/>
    </location>
</feature>
<accession>A0A2T2NTS4</accession>
<evidence type="ECO:0000256" key="1">
    <source>
        <dbReference type="SAM" id="SignalP"/>
    </source>
</evidence>
<evidence type="ECO:0000259" key="2">
    <source>
        <dbReference type="Pfam" id="PF09362"/>
    </source>
</evidence>
<dbReference type="OrthoDB" id="74764at2759"/>
<dbReference type="Proteomes" id="UP000240883">
    <property type="component" value="Unassembled WGS sequence"/>
</dbReference>
<sequence length="560" mass="58243">MIANLAMLTAGLAATASAFDCSGPYFSFFNRGGDAMSYQRLDPALFPGTASPHLHSFDGGNALAASMGFETTQDSSCTTARIKADKSLYWRPTLFWNGNNTGFYRVPNKYLKIYYRFGDAGNVRANVTEFPEGFSMIAGDPFKRSPYEGSRIKWACLQDNYARIDADGGAFPKGFTSCSEGLTAEITFPSCWNGKALDPKSPRAHMAYPNAGSGKGLDACPTGFKTARFPEIFIEFWYDVTAFDGQYSSNSVPWVLSNGDPTGYGFHADFMNGWEKGVLAKATAEQGYCNCGCGCGEDQMRVCFGNDGVNSNTDADFESCSAVSQYGSDDATSLDKLPGCNPIQSGPADATVASGAGCALAAATSVAAVTKASSSAAATPASSKPGSSKAAAASSVKKEAFPSLSFSIPNKQQGAYKPSGAYDAVTPTLEPTTTPYTSAPTYTSTALSDGGSLGLVFVDKGTDAPDSTPLPAVTALPSLSLAAPAAPVASNASSPDAGEEGECKAPVYVTVTPTVYVTQGVNATSCDLGTVEVTVTSTSTVTVPAGGYKHKRHGGLHHKN</sequence>
<evidence type="ECO:0000313" key="3">
    <source>
        <dbReference type="EMBL" id="PSN68835.1"/>
    </source>
</evidence>
<dbReference type="InterPro" id="IPR018535">
    <property type="entry name" value="DUF1996"/>
</dbReference>
<dbReference type="STRING" id="1448308.A0A2T2NTS4"/>
<proteinExistence type="predicted"/>
<dbReference type="Pfam" id="PF09362">
    <property type="entry name" value="DUF1996"/>
    <property type="match status" value="1"/>
</dbReference>
<gene>
    <name evidence="3" type="ORF">BS50DRAFT_325884</name>
</gene>
<dbReference type="EMBL" id="KZ678133">
    <property type="protein sequence ID" value="PSN68835.1"/>
    <property type="molecule type" value="Genomic_DNA"/>
</dbReference>
<dbReference type="PANTHER" id="PTHR43662:SF5">
    <property type="entry name" value="DUF1996 DOMAIN-CONTAINING PROTEIN"/>
    <property type="match status" value="1"/>
</dbReference>
<protein>
    <recommendedName>
        <fullName evidence="2">DUF1996 domain-containing protein</fullName>
    </recommendedName>
</protein>
<feature type="chain" id="PRO_5015711336" description="DUF1996 domain-containing protein" evidence="1">
    <location>
        <begin position="19"/>
        <end position="560"/>
    </location>
</feature>
<keyword evidence="1" id="KW-0732">Signal</keyword>
<dbReference type="PANTHER" id="PTHR43662">
    <property type="match status" value="1"/>
</dbReference>
<name>A0A2T2NTS4_CORCC</name>
<feature type="domain" description="DUF1996" evidence="2">
    <location>
        <begin position="42"/>
        <end position="274"/>
    </location>
</feature>
<evidence type="ECO:0000313" key="4">
    <source>
        <dbReference type="Proteomes" id="UP000240883"/>
    </source>
</evidence>
<organism evidence="3 4">
    <name type="scientific">Corynespora cassiicola Philippines</name>
    <dbReference type="NCBI Taxonomy" id="1448308"/>
    <lineage>
        <taxon>Eukaryota</taxon>
        <taxon>Fungi</taxon>
        <taxon>Dikarya</taxon>
        <taxon>Ascomycota</taxon>
        <taxon>Pezizomycotina</taxon>
        <taxon>Dothideomycetes</taxon>
        <taxon>Pleosporomycetidae</taxon>
        <taxon>Pleosporales</taxon>
        <taxon>Corynesporascaceae</taxon>
        <taxon>Corynespora</taxon>
    </lineage>
</organism>
<reference evidence="3 4" key="1">
    <citation type="journal article" date="2018" name="Front. Microbiol.">
        <title>Genome-Wide Analysis of Corynespora cassiicola Leaf Fall Disease Putative Effectors.</title>
        <authorList>
            <person name="Lopez D."/>
            <person name="Ribeiro S."/>
            <person name="Label P."/>
            <person name="Fumanal B."/>
            <person name="Venisse J.S."/>
            <person name="Kohler A."/>
            <person name="de Oliveira R.R."/>
            <person name="Labutti K."/>
            <person name="Lipzen A."/>
            <person name="Lail K."/>
            <person name="Bauer D."/>
            <person name="Ohm R.A."/>
            <person name="Barry K.W."/>
            <person name="Spatafora J."/>
            <person name="Grigoriev I.V."/>
            <person name="Martin F.M."/>
            <person name="Pujade-Renaud V."/>
        </authorList>
    </citation>
    <scope>NUCLEOTIDE SEQUENCE [LARGE SCALE GENOMIC DNA]</scope>
    <source>
        <strain evidence="3 4">Philippines</strain>
    </source>
</reference>